<evidence type="ECO:0000313" key="1">
    <source>
        <dbReference type="EMBL" id="KAI0091533.1"/>
    </source>
</evidence>
<evidence type="ECO:0000313" key="2">
    <source>
        <dbReference type="Proteomes" id="UP001055072"/>
    </source>
</evidence>
<accession>A0ACB8UB39</accession>
<gene>
    <name evidence="1" type="ORF">BDY19DRAFT_991228</name>
</gene>
<comment type="caution">
    <text evidence="1">The sequence shown here is derived from an EMBL/GenBank/DDBJ whole genome shotgun (WGS) entry which is preliminary data.</text>
</comment>
<keyword evidence="2" id="KW-1185">Reference proteome</keyword>
<reference evidence="1" key="1">
    <citation type="journal article" date="2021" name="Environ. Microbiol.">
        <title>Gene family expansions and transcriptome signatures uncover fungal adaptations to wood decay.</title>
        <authorList>
            <person name="Hage H."/>
            <person name="Miyauchi S."/>
            <person name="Viragh M."/>
            <person name="Drula E."/>
            <person name="Min B."/>
            <person name="Chaduli D."/>
            <person name="Navarro D."/>
            <person name="Favel A."/>
            <person name="Norest M."/>
            <person name="Lesage-Meessen L."/>
            <person name="Balint B."/>
            <person name="Merenyi Z."/>
            <person name="de Eugenio L."/>
            <person name="Morin E."/>
            <person name="Martinez A.T."/>
            <person name="Baldrian P."/>
            <person name="Stursova M."/>
            <person name="Martinez M.J."/>
            <person name="Novotny C."/>
            <person name="Magnuson J.K."/>
            <person name="Spatafora J.W."/>
            <person name="Maurice S."/>
            <person name="Pangilinan J."/>
            <person name="Andreopoulos W."/>
            <person name="LaButti K."/>
            <person name="Hundley H."/>
            <person name="Na H."/>
            <person name="Kuo A."/>
            <person name="Barry K."/>
            <person name="Lipzen A."/>
            <person name="Henrissat B."/>
            <person name="Riley R."/>
            <person name="Ahrendt S."/>
            <person name="Nagy L.G."/>
            <person name="Grigoriev I.V."/>
            <person name="Martin F."/>
            <person name="Rosso M.N."/>
        </authorList>
    </citation>
    <scope>NUCLEOTIDE SEQUENCE</scope>
    <source>
        <strain evidence="1">CBS 384.51</strain>
    </source>
</reference>
<organism evidence="1 2">
    <name type="scientific">Irpex rosettiformis</name>
    <dbReference type="NCBI Taxonomy" id="378272"/>
    <lineage>
        <taxon>Eukaryota</taxon>
        <taxon>Fungi</taxon>
        <taxon>Dikarya</taxon>
        <taxon>Basidiomycota</taxon>
        <taxon>Agaricomycotina</taxon>
        <taxon>Agaricomycetes</taxon>
        <taxon>Polyporales</taxon>
        <taxon>Irpicaceae</taxon>
        <taxon>Irpex</taxon>
    </lineage>
</organism>
<dbReference type="Proteomes" id="UP001055072">
    <property type="component" value="Unassembled WGS sequence"/>
</dbReference>
<sequence length="161" mass="17685">MSMKRKLSIEFDDEVDYSSAKRPNLFQFPSADTDVAMSDASSEPELLTPLDFPDCTSQFHSRLNSTASTASSLSYNSSLQNSPSSPPCYPEFILYPSVDQSAANYSPKPVGLMQPKSFTHHGQNCSQIPKLRMACASGINGQRTMWAHCEQCGAIEMVDTD</sequence>
<protein>
    <submittedName>
        <fullName evidence="1">Uncharacterized protein</fullName>
    </submittedName>
</protein>
<name>A0ACB8UB39_9APHY</name>
<dbReference type="EMBL" id="MU274905">
    <property type="protein sequence ID" value="KAI0091533.1"/>
    <property type="molecule type" value="Genomic_DNA"/>
</dbReference>
<proteinExistence type="predicted"/>